<accession>A0ABW7YUJ9</accession>
<dbReference type="SUPFAM" id="SSF51735">
    <property type="entry name" value="NAD(P)-binding Rossmann-fold domains"/>
    <property type="match status" value="1"/>
</dbReference>
<dbReference type="PANTHER" id="PTHR43249">
    <property type="entry name" value="UDP-N-ACETYL-2-AMINO-2-DEOXY-D-GLUCURONATE OXIDASE"/>
    <property type="match status" value="1"/>
</dbReference>
<dbReference type="Pfam" id="PF22725">
    <property type="entry name" value="GFO_IDH_MocA_C3"/>
    <property type="match status" value="1"/>
</dbReference>
<feature type="domain" description="Gfo/Idh/MocA-like oxidoreductase N-terminal" evidence="1">
    <location>
        <begin position="1"/>
        <end position="118"/>
    </location>
</feature>
<name>A0ABW7YUJ9_9ACTN</name>
<dbReference type="SUPFAM" id="SSF55347">
    <property type="entry name" value="Glyceraldehyde-3-phosphate dehydrogenase-like, C-terminal domain"/>
    <property type="match status" value="1"/>
</dbReference>
<dbReference type="Gene3D" id="3.30.360.10">
    <property type="entry name" value="Dihydrodipicolinate Reductase, domain 2"/>
    <property type="match status" value="1"/>
</dbReference>
<dbReference type="Proteomes" id="UP001612741">
    <property type="component" value="Unassembled WGS sequence"/>
</dbReference>
<dbReference type="Gene3D" id="3.40.50.720">
    <property type="entry name" value="NAD(P)-binding Rossmann-like Domain"/>
    <property type="match status" value="1"/>
</dbReference>
<dbReference type="Pfam" id="PF01408">
    <property type="entry name" value="GFO_IDH_MocA"/>
    <property type="match status" value="1"/>
</dbReference>
<dbReference type="InterPro" id="IPR055170">
    <property type="entry name" value="GFO_IDH_MocA-like_dom"/>
</dbReference>
<dbReference type="InterPro" id="IPR052515">
    <property type="entry name" value="Gfo/Idh/MocA_Oxidoreductase"/>
</dbReference>
<dbReference type="PANTHER" id="PTHR43249:SF1">
    <property type="entry name" value="D-GLUCOSIDE 3-DEHYDROGENASE"/>
    <property type="match status" value="1"/>
</dbReference>
<dbReference type="InterPro" id="IPR000683">
    <property type="entry name" value="Gfo/Idh/MocA-like_OxRdtase_N"/>
</dbReference>
<dbReference type="EMBL" id="JBITGY010000005">
    <property type="protein sequence ID" value="MFI6499576.1"/>
    <property type="molecule type" value="Genomic_DNA"/>
</dbReference>
<dbReference type="InterPro" id="IPR036291">
    <property type="entry name" value="NAD(P)-bd_dom_sf"/>
</dbReference>
<gene>
    <name evidence="3" type="ORF">ACIBG2_19470</name>
</gene>
<comment type="caution">
    <text evidence="3">The sequence shown here is derived from an EMBL/GenBank/DDBJ whole genome shotgun (WGS) entry which is preliminary data.</text>
</comment>
<evidence type="ECO:0000259" key="2">
    <source>
        <dbReference type="Pfam" id="PF22725"/>
    </source>
</evidence>
<feature type="domain" description="GFO/IDH/MocA-like oxidoreductase" evidence="2">
    <location>
        <begin position="128"/>
        <end position="251"/>
    </location>
</feature>
<evidence type="ECO:0000259" key="1">
    <source>
        <dbReference type="Pfam" id="PF01408"/>
    </source>
</evidence>
<proteinExistence type="predicted"/>
<evidence type="ECO:0000313" key="4">
    <source>
        <dbReference type="Proteomes" id="UP001612741"/>
    </source>
</evidence>
<organism evidence="3 4">
    <name type="scientific">Nonomuraea typhae</name>
    <dbReference type="NCBI Taxonomy" id="2603600"/>
    <lineage>
        <taxon>Bacteria</taxon>
        <taxon>Bacillati</taxon>
        <taxon>Actinomycetota</taxon>
        <taxon>Actinomycetes</taxon>
        <taxon>Streptosporangiales</taxon>
        <taxon>Streptosporangiaceae</taxon>
        <taxon>Nonomuraea</taxon>
    </lineage>
</organism>
<dbReference type="RefSeq" id="WP_397082978.1">
    <property type="nucleotide sequence ID" value="NZ_JBITGY010000005.1"/>
</dbReference>
<sequence>MRFGIVGSGVIGGLHARLIADMTGTAELVAVADNDLERAAELAGKHGCEAVGSAEALYARDDVDAVVICLPSGLHADAAVPALKAGKHVVVEKPIDITLAAADRIIAAERESGKSVTVISQRRFEPTFRAVKSAIDAGELGRLTSGTAEVTLWRPQSYYDSGGWRGTWAMDGGGALMNQGVHVVDLLLGLMGPVESVSAYSGLLAHENIEVEDTVVAAIRFANGALGRVFASTAAYGGASVRVAVHGDAGHAIVDNEVPTSFVVGEENRTQGFPPRMGPEAHRAQLTDFITAAREGRAPEVTSADGRAALSLVLAIYESARTGAPVTPA</sequence>
<protein>
    <submittedName>
        <fullName evidence="3">Gfo/Idh/MocA family protein</fullName>
    </submittedName>
</protein>
<reference evidence="3 4" key="1">
    <citation type="submission" date="2024-10" db="EMBL/GenBank/DDBJ databases">
        <title>The Natural Products Discovery Center: Release of the First 8490 Sequenced Strains for Exploring Actinobacteria Biosynthetic Diversity.</title>
        <authorList>
            <person name="Kalkreuter E."/>
            <person name="Kautsar S.A."/>
            <person name="Yang D."/>
            <person name="Bader C.D."/>
            <person name="Teijaro C.N."/>
            <person name="Fluegel L."/>
            <person name="Davis C.M."/>
            <person name="Simpson J.R."/>
            <person name="Lauterbach L."/>
            <person name="Steele A.D."/>
            <person name="Gui C."/>
            <person name="Meng S."/>
            <person name="Li G."/>
            <person name="Viehrig K."/>
            <person name="Ye F."/>
            <person name="Su P."/>
            <person name="Kiefer A.F."/>
            <person name="Nichols A."/>
            <person name="Cepeda A.J."/>
            <person name="Yan W."/>
            <person name="Fan B."/>
            <person name="Jiang Y."/>
            <person name="Adhikari A."/>
            <person name="Zheng C.-J."/>
            <person name="Schuster L."/>
            <person name="Cowan T.M."/>
            <person name="Smanski M.J."/>
            <person name="Chevrette M.G."/>
            <person name="De Carvalho L.P.S."/>
            <person name="Shen B."/>
        </authorList>
    </citation>
    <scope>NUCLEOTIDE SEQUENCE [LARGE SCALE GENOMIC DNA]</scope>
    <source>
        <strain evidence="3 4">NPDC050545</strain>
    </source>
</reference>
<evidence type="ECO:0000313" key="3">
    <source>
        <dbReference type="EMBL" id="MFI6499576.1"/>
    </source>
</evidence>
<keyword evidence="4" id="KW-1185">Reference proteome</keyword>